<name>A0A370T947_9HELO</name>
<evidence type="ECO:0000313" key="3">
    <source>
        <dbReference type="Proteomes" id="UP000254866"/>
    </source>
</evidence>
<gene>
    <name evidence="2" type="ORF">BP5553_10635</name>
</gene>
<dbReference type="STRING" id="2656787.A0A370T947"/>
<dbReference type="Pfam" id="PF12697">
    <property type="entry name" value="Abhydrolase_6"/>
    <property type="match status" value="1"/>
</dbReference>
<dbReference type="InterPro" id="IPR000073">
    <property type="entry name" value="AB_hydrolase_1"/>
</dbReference>
<organism evidence="2 3">
    <name type="scientific">Venustampulla echinocandica</name>
    <dbReference type="NCBI Taxonomy" id="2656787"/>
    <lineage>
        <taxon>Eukaryota</taxon>
        <taxon>Fungi</taxon>
        <taxon>Dikarya</taxon>
        <taxon>Ascomycota</taxon>
        <taxon>Pezizomycotina</taxon>
        <taxon>Leotiomycetes</taxon>
        <taxon>Helotiales</taxon>
        <taxon>Pleuroascaceae</taxon>
        <taxon>Venustampulla</taxon>
    </lineage>
</organism>
<proteinExistence type="predicted"/>
<dbReference type="PANTHER" id="PTHR37017">
    <property type="entry name" value="AB HYDROLASE-1 DOMAIN-CONTAINING PROTEIN-RELATED"/>
    <property type="match status" value="1"/>
</dbReference>
<dbReference type="SUPFAM" id="SSF53474">
    <property type="entry name" value="alpha/beta-Hydrolases"/>
    <property type="match status" value="1"/>
</dbReference>
<evidence type="ECO:0000313" key="2">
    <source>
        <dbReference type="EMBL" id="RDL30008.1"/>
    </source>
</evidence>
<dbReference type="OrthoDB" id="408373at2759"/>
<dbReference type="RefSeq" id="XP_031864698.1">
    <property type="nucleotide sequence ID" value="XM_032019258.1"/>
</dbReference>
<dbReference type="PANTHER" id="PTHR37017:SF8">
    <property type="entry name" value="AB HYDROLASE-1 DOMAIN-CONTAINING PROTEIN"/>
    <property type="match status" value="1"/>
</dbReference>
<dbReference type="AlphaFoldDB" id="A0A370T947"/>
<reference evidence="2 3" key="1">
    <citation type="journal article" date="2018" name="IMA Fungus">
        <title>IMA Genome-F 9: Draft genome sequence of Annulohypoxylon stygium, Aspergillus mulundensis, Berkeleyomyces basicola (syn. Thielaviopsis basicola), Ceratocystis smalleyi, two Cercospora beticola strains, Coleophoma cylindrospora, Fusarium fracticaudum, Phialophora cf. hyalina, and Morchella septimelata.</title>
        <authorList>
            <person name="Wingfield B.D."/>
            <person name="Bills G.F."/>
            <person name="Dong Y."/>
            <person name="Huang W."/>
            <person name="Nel W.J."/>
            <person name="Swalarsk-Parry B.S."/>
            <person name="Vaghefi N."/>
            <person name="Wilken P.M."/>
            <person name="An Z."/>
            <person name="de Beer Z.W."/>
            <person name="De Vos L."/>
            <person name="Chen L."/>
            <person name="Duong T.A."/>
            <person name="Gao Y."/>
            <person name="Hammerbacher A."/>
            <person name="Kikkert J.R."/>
            <person name="Li Y."/>
            <person name="Li H."/>
            <person name="Li K."/>
            <person name="Li Q."/>
            <person name="Liu X."/>
            <person name="Ma X."/>
            <person name="Naidoo K."/>
            <person name="Pethybridge S.J."/>
            <person name="Sun J."/>
            <person name="Steenkamp E.T."/>
            <person name="van der Nest M.A."/>
            <person name="van Wyk S."/>
            <person name="Wingfield M.J."/>
            <person name="Xiong C."/>
            <person name="Yue Q."/>
            <person name="Zhang X."/>
        </authorList>
    </citation>
    <scope>NUCLEOTIDE SEQUENCE [LARGE SCALE GENOMIC DNA]</scope>
    <source>
        <strain evidence="2 3">BP 5553</strain>
    </source>
</reference>
<evidence type="ECO:0000259" key="1">
    <source>
        <dbReference type="Pfam" id="PF12697"/>
    </source>
</evidence>
<dbReference type="InterPro" id="IPR052897">
    <property type="entry name" value="Sec-Metab_Biosynth_Hydrolase"/>
</dbReference>
<keyword evidence="3" id="KW-1185">Reference proteome</keyword>
<dbReference type="InterPro" id="IPR029058">
    <property type="entry name" value="AB_hydrolase_fold"/>
</dbReference>
<dbReference type="GeneID" id="43603484"/>
<dbReference type="Proteomes" id="UP000254866">
    <property type="component" value="Unassembled WGS sequence"/>
</dbReference>
<sequence length="257" mass="27555">MSKPTVVLIPGAWHSPSHYSSLLKLIETAGYPTRSLRLPSVASSTPHEITATTDVDFVRNKLLLPLIEEGRDIVLINHSYGGLVGGSAAKGLSKIEQQNEGRTGGIVGLIFIAAFLGVEGADLQTMVGGKLDPRIIIDEVSGQTTASIPIDMFYSDVPSSEQAIAAAAVQQHAYSALTTPFPASGWGDSAFDGRRAYIKAANDNIIPPFVQTMMVDKSGVKWELQETQTGHSPFLSQPAILKNIVVELIEAFEKKLI</sequence>
<comment type="caution">
    <text evidence="2">The sequence shown here is derived from an EMBL/GenBank/DDBJ whole genome shotgun (WGS) entry which is preliminary data.</text>
</comment>
<protein>
    <recommendedName>
        <fullName evidence="1">AB hydrolase-1 domain-containing protein</fullName>
    </recommendedName>
</protein>
<feature type="domain" description="AB hydrolase-1" evidence="1">
    <location>
        <begin position="6"/>
        <end position="239"/>
    </location>
</feature>
<dbReference type="EMBL" id="NPIC01000017">
    <property type="protein sequence ID" value="RDL30008.1"/>
    <property type="molecule type" value="Genomic_DNA"/>
</dbReference>
<accession>A0A370T947</accession>
<dbReference type="Gene3D" id="3.40.50.1820">
    <property type="entry name" value="alpha/beta hydrolase"/>
    <property type="match status" value="1"/>
</dbReference>